<dbReference type="InterPro" id="IPR052189">
    <property type="entry name" value="L-asp_N-monooxygenase_NS-form"/>
</dbReference>
<dbReference type="Pfam" id="PF13454">
    <property type="entry name" value="NAD_binding_9"/>
    <property type="match status" value="1"/>
</dbReference>
<dbReference type="EMBL" id="JBHUIR010000029">
    <property type="protein sequence ID" value="MFD2259838.1"/>
    <property type="molecule type" value="Genomic_DNA"/>
</dbReference>
<dbReference type="RefSeq" id="WP_345097716.1">
    <property type="nucleotide sequence ID" value="NZ_BAABGS010000008.1"/>
</dbReference>
<dbReference type="InterPro" id="IPR038732">
    <property type="entry name" value="HpyO/CreE_NAD-binding"/>
</dbReference>
<dbReference type="PANTHER" id="PTHR40254">
    <property type="entry name" value="BLR0577 PROTEIN"/>
    <property type="match status" value="1"/>
</dbReference>
<accession>A0ABW5DFG1</accession>
<evidence type="ECO:0000259" key="1">
    <source>
        <dbReference type="Pfam" id="PF13454"/>
    </source>
</evidence>
<dbReference type="Gene3D" id="3.50.50.60">
    <property type="entry name" value="FAD/NAD(P)-binding domain"/>
    <property type="match status" value="1"/>
</dbReference>
<dbReference type="SUPFAM" id="SSF51905">
    <property type="entry name" value="FAD/NAD(P)-binding domain"/>
    <property type="match status" value="1"/>
</dbReference>
<evidence type="ECO:0000313" key="3">
    <source>
        <dbReference type="Proteomes" id="UP001597373"/>
    </source>
</evidence>
<proteinExistence type="predicted"/>
<sequence length="439" mass="48592">MIAIIGGGASGVILAAHLLKVPGDRRIVLIEKGERIARGLAYSTTLLDHVLNVRAQNMSALPDDPDHFLRWLVAKGLAAPDTPFYFAPRATYGDYLNDLLDEAAAQSPGRLDILRDEAVAIEPLPSGDARIELASGGSIETGTAVLAIGHDLEPERSDRITFRLNGAGDTPLDPDAPVLILGTGLSMVDALLMLEARGHRGHVTAVSRRGLLPQRHELPSPIPFAENDLPFGQPPSRFLSWLRSQVRKRVEAGGNWRDVVDGLRPFNQRIWQSWTDEQRRPFLRHGKAWWDTHRHRMAPEIYDRVCHAIEAGRLTVRAAKVQDMAREGDATRVRIRPRGSDMVETLRVARVYDCTGIIRNVEKTTNPLLRQLVDAGIARADPLNLSLHVTQDCRLIGRDGQPSDSLFALGPLTRSRFFEIDAIPEIRVQCAALAARLMQ</sequence>
<name>A0ABW5DFG1_9HYPH</name>
<dbReference type="PANTHER" id="PTHR40254:SF1">
    <property type="entry name" value="BLR0577 PROTEIN"/>
    <property type="match status" value="1"/>
</dbReference>
<reference evidence="3" key="1">
    <citation type="journal article" date="2019" name="Int. J. Syst. Evol. Microbiol.">
        <title>The Global Catalogue of Microorganisms (GCM) 10K type strain sequencing project: providing services to taxonomists for standard genome sequencing and annotation.</title>
        <authorList>
            <consortium name="The Broad Institute Genomics Platform"/>
            <consortium name="The Broad Institute Genome Sequencing Center for Infectious Disease"/>
            <person name="Wu L."/>
            <person name="Ma J."/>
        </authorList>
    </citation>
    <scope>NUCLEOTIDE SEQUENCE [LARGE SCALE GENOMIC DNA]</scope>
    <source>
        <strain evidence="3">KCTC 23707</strain>
    </source>
</reference>
<dbReference type="InterPro" id="IPR036188">
    <property type="entry name" value="FAD/NAD-bd_sf"/>
</dbReference>
<protein>
    <submittedName>
        <fullName evidence="2">FAD/NAD(P)-binding protein</fullName>
    </submittedName>
</protein>
<gene>
    <name evidence="2" type="ORF">ACFSMZ_08675</name>
</gene>
<organism evidence="2 3">
    <name type="scientific">Chelativorans composti</name>
    <dbReference type="NCBI Taxonomy" id="768533"/>
    <lineage>
        <taxon>Bacteria</taxon>
        <taxon>Pseudomonadati</taxon>
        <taxon>Pseudomonadota</taxon>
        <taxon>Alphaproteobacteria</taxon>
        <taxon>Hyphomicrobiales</taxon>
        <taxon>Phyllobacteriaceae</taxon>
        <taxon>Chelativorans</taxon>
    </lineage>
</organism>
<comment type="caution">
    <text evidence="2">The sequence shown here is derived from an EMBL/GenBank/DDBJ whole genome shotgun (WGS) entry which is preliminary data.</text>
</comment>
<evidence type="ECO:0000313" key="2">
    <source>
        <dbReference type="EMBL" id="MFD2259838.1"/>
    </source>
</evidence>
<feature type="domain" description="FAD-dependent urate hydroxylase HpyO/Asp monooxygenase CreE-like FAD/NAD(P)-binding" evidence="1">
    <location>
        <begin position="3"/>
        <end position="150"/>
    </location>
</feature>
<dbReference type="Proteomes" id="UP001597373">
    <property type="component" value="Unassembled WGS sequence"/>
</dbReference>
<keyword evidence="3" id="KW-1185">Reference proteome</keyword>